<protein>
    <recommendedName>
        <fullName evidence="6">Peptidase A1 domain-containing protein</fullName>
    </recommendedName>
</protein>
<dbReference type="PRINTS" id="PR00792">
    <property type="entry name" value="PEPSIN"/>
</dbReference>
<dbReference type="EMBL" id="JRHA01000006">
    <property type="protein sequence ID" value="PQK16341.1"/>
    <property type="molecule type" value="Genomic_DNA"/>
</dbReference>
<reference evidence="7 8" key="1">
    <citation type="submission" date="2016-07" db="EMBL/GenBank/DDBJ databases">
        <title>Comparative genomics of the entomopathogenic fungus Beauveria bassiana.</title>
        <authorList>
            <person name="Valero Jimenez C.A."/>
            <person name="Zwaan B.J."/>
            <person name="Van Kan J.A."/>
            <person name="Takken W."/>
            <person name="Debets A.J."/>
            <person name="Schoustra S.E."/>
            <person name="Koenraadt C.J."/>
        </authorList>
    </citation>
    <scope>NUCLEOTIDE SEQUENCE [LARGE SCALE GENOMIC DNA]</scope>
    <source>
        <strain evidence="7 8">ARSEF 8028</strain>
    </source>
</reference>
<evidence type="ECO:0000313" key="8">
    <source>
        <dbReference type="Proteomes" id="UP000237441"/>
    </source>
</evidence>
<name>A0A2S7YJI8_BEABA</name>
<dbReference type="InterPro" id="IPR021109">
    <property type="entry name" value="Peptidase_aspartic_dom_sf"/>
</dbReference>
<proteinExistence type="inferred from homology"/>
<evidence type="ECO:0000259" key="6">
    <source>
        <dbReference type="PROSITE" id="PS51767"/>
    </source>
</evidence>
<dbReference type="SUPFAM" id="SSF50630">
    <property type="entry name" value="Acid proteases"/>
    <property type="match status" value="1"/>
</dbReference>
<dbReference type="GO" id="GO:0004190">
    <property type="term" value="F:aspartic-type endopeptidase activity"/>
    <property type="evidence" value="ECO:0007669"/>
    <property type="project" value="UniProtKB-KW"/>
</dbReference>
<evidence type="ECO:0000256" key="5">
    <source>
        <dbReference type="SAM" id="SignalP"/>
    </source>
</evidence>
<accession>A0A2S7YJI8</accession>
<dbReference type="OrthoDB" id="2747330at2759"/>
<feature type="active site" evidence="3">
    <location>
        <position position="111"/>
    </location>
</feature>
<dbReference type="PROSITE" id="PS51767">
    <property type="entry name" value="PEPTIDASE_A1"/>
    <property type="match status" value="1"/>
</dbReference>
<comment type="similarity">
    <text evidence="1 4">Belongs to the peptidase A1 family.</text>
</comment>
<feature type="domain" description="Peptidase A1" evidence="6">
    <location>
        <begin position="93"/>
        <end position="410"/>
    </location>
</feature>
<feature type="active site" evidence="3">
    <location>
        <position position="302"/>
    </location>
</feature>
<dbReference type="AlphaFoldDB" id="A0A2S7YJI8"/>
<comment type="caution">
    <text evidence="7">The sequence shown here is derived from an EMBL/GenBank/DDBJ whole genome shotgun (WGS) entry which is preliminary data.</text>
</comment>
<sequence length="416" mass="44102">MQILSLAAMAAAAAAAAPSSSTFALNAVPNNNTHVNLVTTYAHLYQKYRTPPPPSLSSALHQRALAKRSSSSSGCATSGSVTAHPNAFVDGAYLIDVDIGTPPRRFHLNLDTGSSDVWVYGSVIPDKFLSGQTQYDPARSSTARLLLPPVLWLAGYIDFSFVGGIVYRETVTVLTEEGKGQGRLVVEDQGLQVAAVVSERIAQDRGMDGIMGLGFDKLNFAFPTKQKTWFSNIKHRLSAPLFTVDFRHREQGKFTFGYIDEAVGPLTYTPVDASAGYWTWTSPGYAVGNGPFQQRALTGTLDTGTTIIIMPSDVVEAYYAGVPGATYSAAEHGYVFDCGAALPDFTFGVASNATIKVPGSYIEASTAENEPGKCVGALQSGFGDIVVFGAPALQASVAVFDAEGLRIGWANKTLAA</sequence>
<dbReference type="GO" id="GO:0006508">
    <property type="term" value="P:proteolysis"/>
    <property type="evidence" value="ECO:0007669"/>
    <property type="project" value="UniProtKB-KW"/>
</dbReference>
<evidence type="ECO:0000256" key="1">
    <source>
        <dbReference type="ARBA" id="ARBA00007447"/>
    </source>
</evidence>
<keyword evidence="4" id="KW-0378">Hydrolase</keyword>
<dbReference type="InterPro" id="IPR001461">
    <property type="entry name" value="Aspartic_peptidase_A1"/>
</dbReference>
<evidence type="ECO:0000313" key="7">
    <source>
        <dbReference type="EMBL" id="PQK16341.1"/>
    </source>
</evidence>
<organism evidence="7 8">
    <name type="scientific">Beauveria bassiana</name>
    <name type="common">White muscardine disease fungus</name>
    <name type="synonym">Tritirachium shiotae</name>
    <dbReference type="NCBI Taxonomy" id="176275"/>
    <lineage>
        <taxon>Eukaryota</taxon>
        <taxon>Fungi</taxon>
        <taxon>Dikarya</taxon>
        <taxon>Ascomycota</taxon>
        <taxon>Pezizomycotina</taxon>
        <taxon>Sordariomycetes</taxon>
        <taxon>Hypocreomycetidae</taxon>
        <taxon>Hypocreales</taxon>
        <taxon>Cordycipitaceae</taxon>
        <taxon>Beauveria</taxon>
    </lineage>
</organism>
<keyword evidence="5" id="KW-0732">Signal</keyword>
<keyword evidence="4" id="KW-0645">Protease</keyword>
<dbReference type="Gene3D" id="2.40.70.10">
    <property type="entry name" value="Acid Proteases"/>
    <property type="match status" value="2"/>
</dbReference>
<dbReference type="PROSITE" id="PS00141">
    <property type="entry name" value="ASP_PROTEASE"/>
    <property type="match status" value="1"/>
</dbReference>
<gene>
    <name evidence="7" type="ORF">BB8028_0006g06610</name>
</gene>
<dbReference type="PANTHER" id="PTHR47966:SF2">
    <property type="entry name" value="ASPERGILLOPEPSIN-1-RELATED"/>
    <property type="match status" value="1"/>
</dbReference>
<dbReference type="InterPro" id="IPR033121">
    <property type="entry name" value="PEPTIDASE_A1"/>
</dbReference>
<feature type="signal peptide" evidence="5">
    <location>
        <begin position="1"/>
        <end position="16"/>
    </location>
</feature>
<evidence type="ECO:0000256" key="2">
    <source>
        <dbReference type="ARBA" id="ARBA00022750"/>
    </source>
</evidence>
<dbReference type="InterPro" id="IPR001969">
    <property type="entry name" value="Aspartic_peptidase_AS"/>
</dbReference>
<dbReference type="Pfam" id="PF00026">
    <property type="entry name" value="Asp"/>
    <property type="match status" value="1"/>
</dbReference>
<keyword evidence="2 4" id="KW-0064">Aspartyl protease</keyword>
<dbReference type="PANTHER" id="PTHR47966">
    <property type="entry name" value="BETA-SITE APP-CLEAVING ENZYME, ISOFORM A-RELATED"/>
    <property type="match status" value="1"/>
</dbReference>
<evidence type="ECO:0000256" key="4">
    <source>
        <dbReference type="RuleBase" id="RU000454"/>
    </source>
</evidence>
<dbReference type="Proteomes" id="UP000237441">
    <property type="component" value="Unassembled WGS sequence"/>
</dbReference>
<feature type="chain" id="PRO_5015491132" description="Peptidase A1 domain-containing protein" evidence="5">
    <location>
        <begin position="17"/>
        <end position="416"/>
    </location>
</feature>
<evidence type="ECO:0000256" key="3">
    <source>
        <dbReference type="PIRSR" id="PIRSR601461-1"/>
    </source>
</evidence>